<dbReference type="Pfam" id="PF11000">
    <property type="entry name" value="DUF2840"/>
    <property type="match status" value="1"/>
</dbReference>
<gene>
    <name evidence="1" type="ORF">BHE75_00686</name>
</gene>
<dbReference type="InterPro" id="IPR021263">
    <property type="entry name" value="DUF2840"/>
</dbReference>
<comment type="caution">
    <text evidence="1">The sequence shown here is derived from an EMBL/GenBank/DDBJ whole genome shotgun (WGS) entry which is preliminary data.</text>
</comment>
<proteinExistence type="predicted"/>
<dbReference type="OrthoDB" id="9810432at2"/>
<dbReference type="AlphaFoldDB" id="A0A1S1HA51"/>
<accession>A0A1S1HA51</accession>
<dbReference type="RefSeq" id="WP_084652898.1">
    <property type="nucleotide sequence ID" value="NZ_MIPT01000001.1"/>
</dbReference>
<evidence type="ECO:0000313" key="2">
    <source>
        <dbReference type="Proteomes" id="UP000179467"/>
    </source>
</evidence>
<protein>
    <recommendedName>
        <fullName evidence="3">Glycosidase</fullName>
    </recommendedName>
</protein>
<reference evidence="1 2" key="1">
    <citation type="submission" date="2016-09" db="EMBL/GenBank/DDBJ databases">
        <title>Metabolic pathway, cell adaptation mechanisms and a novel monoxygenase revealed through proteogenomic-transcription analysis of a Sphingomonas haloaromaticamans strain degrading the fungicide ortho-phenylphenol.</title>
        <authorList>
            <person name="Perruchon C."/>
            <person name="Papadopoulou E.S."/>
            <person name="Rousidou C."/>
            <person name="Vasileiadis S."/>
            <person name="Tanou G."/>
            <person name="Amoutzias G."/>
            <person name="Molassiotis A."/>
            <person name="Karpouzas D.G."/>
        </authorList>
    </citation>
    <scope>NUCLEOTIDE SEQUENCE [LARGE SCALE GENOMIC DNA]</scope>
    <source>
        <strain evidence="1 2">P3</strain>
    </source>
</reference>
<evidence type="ECO:0008006" key="3">
    <source>
        <dbReference type="Google" id="ProtNLM"/>
    </source>
</evidence>
<dbReference type="Proteomes" id="UP000179467">
    <property type="component" value="Unassembled WGS sequence"/>
</dbReference>
<name>A0A1S1HA51_9SPHN</name>
<organism evidence="1 2">
    <name type="scientific">Edaphosphingomonas haloaromaticamans</name>
    <dbReference type="NCBI Taxonomy" id="653954"/>
    <lineage>
        <taxon>Bacteria</taxon>
        <taxon>Pseudomonadati</taxon>
        <taxon>Pseudomonadota</taxon>
        <taxon>Alphaproteobacteria</taxon>
        <taxon>Sphingomonadales</taxon>
        <taxon>Rhizorhabdaceae</taxon>
        <taxon>Edaphosphingomonas</taxon>
    </lineage>
</organism>
<sequence length="195" mass="22276">MSDPARPERIDFSGFEAALRRQAAERAQAARTPTVPTANASRSRLTEVELSWIEKRQEHWIRFGRVAQERILTRRTRVMSFRPGAIFAFVRWTANDYGTVTSRIDVVRAVAPGEPYTTLPFVRPGGDILLHIESWPKVQQVLAAIDAVEMAGVDPCDAAPDHWRHVHNRIAAGHQPRPYTLERHRAWLKRREIEG</sequence>
<keyword evidence="2" id="KW-1185">Reference proteome</keyword>
<dbReference type="EMBL" id="MIPT01000001">
    <property type="protein sequence ID" value="OHT18712.1"/>
    <property type="molecule type" value="Genomic_DNA"/>
</dbReference>
<evidence type="ECO:0000313" key="1">
    <source>
        <dbReference type="EMBL" id="OHT18712.1"/>
    </source>
</evidence>